<keyword evidence="2" id="KW-1185">Reference proteome</keyword>
<dbReference type="EMBL" id="OX465086">
    <property type="protein sequence ID" value="CAI9259092.1"/>
    <property type="molecule type" value="Genomic_DNA"/>
</dbReference>
<accession>A0AA35VE28</accession>
<dbReference type="Proteomes" id="UP001177003">
    <property type="component" value="Chromosome 0"/>
</dbReference>
<evidence type="ECO:0000313" key="1">
    <source>
        <dbReference type="EMBL" id="CAI9259092.1"/>
    </source>
</evidence>
<evidence type="ECO:0000313" key="2">
    <source>
        <dbReference type="Proteomes" id="UP001177003"/>
    </source>
</evidence>
<organism evidence="1 2">
    <name type="scientific">Lactuca saligna</name>
    <name type="common">Willowleaf lettuce</name>
    <dbReference type="NCBI Taxonomy" id="75948"/>
    <lineage>
        <taxon>Eukaryota</taxon>
        <taxon>Viridiplantae</taxon>
        <taxon>Streptophyta</taxon>
        <taxon>Embryophyta</taxon>
        <taxon>Tracheophyta</taxon>
        <taxon>Spermatophyta</taxon>
        <taxon>Magnoliopsida</taxon>
        <taxon>eudicotyledons</taxon>
        <taxon>Gunneridae</taxon>
        <taxon>Pentapetalae</taxon>
        <taxon>asterids</taxon>
        <taxon>campanulids</taxon>
        <taxon>Asterales</taxon>
        <taxon>Asteraceae</taxon>
        <taxon>Cichorioideae</taxon>
        <taxon>Cichorieae</taxon>
        <taxon>Lactucinae</taxon>
        <taxon>Lactuca</taxon>
    </lineage>
</organism>
<proteinExistence type="predicted"/>
<gene>
    <name evidence="1" type="ORF">LSALG_LOCUS4</name>
</gene>
<name>A0AA35VE28_LACSI</name>
<dbReference type="AlphaFoldDB" id="A0AA35VE28"/>
<protein>
    <submittedName>
        <fullName evidence="1">Uncharacterized protein</fullName>
    </submittedName>
</protein>
<sequence length="104" mass="11701">MKEEEERSKTEKGKEGAIVDLMQVLLASTKEVKEQNDGFVDVVKKTKGNNGNLFSKEATGGKNSFRVRGIKGISRKMKVQGFLLERLTYSFKLPIIPLMQIILL</sequence>
<reference evidence="1" key="1">
    <citation type="submission" date="2023-04" db="EMBL/GenBank/DDBJ databases">
        <authorList>
            <person name="Vijverberg K."/>
            <person name="Xiong W."/>
            <person name="Schranz E."/>
        </authorList>
    </citation>
    <scope>NUCLEOTIDE SEQUENCE</scope>
</reference>